<keyword evidence="11" id="KW-0862">Zinc</keyword>
<comment type="caution">
    <text evidence="19">The sequence shown here is derived from an EMBL/GenBank/DDBJ whole genome shotgun (WGS) entry which is preliminary data.</text>
</comment>
<reference evidence="19 20" key="1">
    <citation type="submission" date="2019-06" db="EMBL/GenBank/DDBJ databases">
        <authorList>
            <person name="Xiao C."/>
            <person name="Li X."/>
            <person name="Sun Y."/>
            <person name="Liu D."/>
        </authorList>
    </citation>
    <scope>NUCLEOTIDE SEQUENCE [LARGE SCALE GENOMIC DNA]</scope>
    <source>
        <strain evidence="19 20">D19</strain>
    </source>
</reference>
<evidence type="ECO:0000313" key="19">
    <source>
        <dbReference type="EMBL" id="TPE40923.1"/>
    </source>
</evidence>
<dbReference type="InterPro" id="IPR049964">
    <property type="entry name" value="NanA_rpt"/>
</dbReference>
<proteinExistence type="inferred from homology"/>
<name>A0ABY2YJ12_9STRE</name>
<dbReference type="Pfam" id="PF00746">
    <property type="entry name" value="Gram_pos_anchor"/>
    <property type="match status" value="1"/>
</dbReference>
<feature type="region of interest" description="Disordered" evidence="16">
    <location>
        <begin position="249"/>
        <end position="334"/>
    </location>
</feature>
<comment type="cofactor">
    <cofactor evidence="1">
        <name>Zn(2+)</name>
        <dbReference type="ChEBI" id="CHEBI:29105"/>
    </cofactor>
</comment>
<keyword evidence="4" id="KW-0134">Cell wall</keyword>
<keyword evidence="12 17" id="KW-1133">Transmembrane helix</keyword>
<sequence length="2057" mass="229188">MSLFKKERFSIRKICGIVGSVLLGSILVAPSVIHASTYHYIEKSALTKEEQSKIQAGIPTDNEVTYALIYQQETLPATGSSTSVLTALGLLAVGSLVLLVHKKKKVSSLFLVTTIGLISLSSMQALDISNPLKAPSHEGVVQIAGYRYIGYLPLDDDAISEIQHKNEGTKNVPVSEIQSIPNEAPKAEKPEHTAPVGGNLVEPEVHEKPEYTAPVGTVPDEAPKVEKPEHTALVGGNLVEPEVHEKPEYTEPIGTVPDEAPKAEKPEYTQPVGTVPDEAPKAEKPEYTQPVGTVPDEAPKAEKPEYTKPVGTVPDEAPKAEKPEYTAPVGGNLVEPEVQPALPEAVVTEKGEPEVQPTLPEAVVTEKGEPEVQPTLPEAVVTEKGEPEVQPTLPEAVVTEKGEPEVQPTLPEAVVTEKGEPEVQPTLPEAVVTDKGEPEVQPALPEAVVTDKGEPEVQPTLPEAVVTEKGEPEVQPTLPEAVVTEKGEPEVQPTLPEAVVTDKGEPEVQPALPEAVVTDKGEPEVQPALPEAVVTDKGEPEVHEKPAYTEPVGTVPEEAPKSEKSEYTESVGTTGVDETGNLIDPPVIEISEYTDPLATVPDVAPEREELPALHTDIRTETIPKTITEESDSSKFIGDDSIKQVGEDGERQIVTSYEELHGKKISDPVETVTILKEMKPEILVKGTKEKPKEKTAPVLTLTTVSKDVLAKSATINYNLENQDNATITRIVATIKEGGKIVKTLDLKTDNLSQVLENLDYYKDYTISTTMTYDVGKGAEVSTLEDKPLRLDLKKVELKDIANTSLVQVNESGVESDSNHLTSLPSNVNNYYLKVTSRENKVTRLAIDKIEEVIEEGKQLYKITAKAPDLVQRDKDGKLRDTYTYYLEKPRATEDKVYYNFHDLAKDMQANPTGEFKLGADLNAVNVKPAGKAYVMAKFRGTLSSVENHQYTIHNLERPLFNEAEGATLKNFNLGNVNINMPWADKVAPIGNMFKKSTLENIKVVGSVTGNNDVTGAVNKLDEANMRNVAFIGKINSLGDKGWWSGGLVSESWISNVDKAYVDAKISANKSKYGGLIGKLDHGIDSMTVGKKGFLRNAVIKGTMNLIQHGESGGVIHNNFNWGVIEDVVTMLKVNNGEIVYGSPALNDNDQYFGLDNIKRVNYVNGVASGLSSYKHSNRITGISQEEADAKIAKMNITANTFTIQDPVVNKLNRIIDRDSDYKAIQDYKETREVAYRNLEKLQPFYNKEWIVNQGNKLTDESNLVKKTVLSVTGMKSGQFVTDLSDIDKIMVHYADGTKEELAVTAKTDSKVAQVKEYDVAGQNIVYTPNMVMKNRNQLASGIKEKLASVTLLSDEVRSLMDQRDKPWKNTPDKKTEYIKGLYFEESFEEVKGNLEKLVSQILENEDHQLNGGEVVERALLKKVEDNKAKIMMGLTYLNRYYDIKYGDLSIKDIMMFKPDFYGKTPSVLDRLIQIGSREHFLKGDRTQDAYKEVIAGATGKGDLRSFLDYNMRLFTEDKDLNDWFIHSAKNVYVVEPETSTEVFKDKRHRVFDGLNNDIHGRMILPLLNLKKAHIFMISTYNTLAYSSFERYGKNTEEARESLKPKINLVAKAQQRYLDFWSRLALPSVRDKLLKSQNMVPTPVWDSQWYDGIPDANRQGYGRGGAVVSPIRELFGPTDRWHQVNGAMGAMAKIYGDPYKDDQVYFMVTKMLDDFGISAFTHETTHVNDRMVYYGGHRHREGTDLEAFAQGMLQTPDKSTPNSEYGALGINMAYERKNDGEQLYNYDPAKLDSRDKIDSYMKNYNESMMMLDYLEATAVINQKLSDNSKWFKKMDKEWRTNADRNRLIGEPHQWDKLRDLTEEEKKLPIDSIDKLVDNNFVTLHGMPNNGRFRTEGFDSAYQTVNMMAGIFGGNTSRSTVGSISFKHNTFRMWGYYGYENGFIPYVSNKLKGDANRENKGLLGDDFIIKKVSNNQFQNLEEWKKHWYHEVYAKAQKGFVEIEVDGSKISTYAQLQDLFNTAVEKDLKEGGFKHTEGLKWKVYKKLLQNTDGFLNPLFKI</sequence>
<dbReference type="Gene3D" id="2.20.230.10">
    <property type="entry name" value="Resuscitation-promoting factor rpfb"/>
    <property type="match status" value="1"/>
</dbReference>
<evidence type="ECO:0000256" key="17">
    <source>
        <dbReference type="SAM" id="Phobius"/>
    </source>
</evidence>
<evidence type="ECO:0000256" key="1">
    <source>
        <dbReference type="ARBA" id="ARBA00001947"/>
    </source>
</evidence>
<feature type="compositionally biased region" description="Basic and acidic residues" evidence="16">
    <location>
        <begin position="534"/>
        <end position="547"/>
    </location>
</feature>
<keyword evidence="10" id="KW-0378">Hydrolase</keyword>
<dbReference type="RefSeq" id="WP_140860048.1">
    <property type="nucleotide sequence ID" value="NZ_VFSH01000003.1"/>
</dbReference>
<evidence type="ECO:0000256" key="11">
    <source>
        <dbReference type="ARBA" id="ARBA00022833"/>
    </source>
</evidence>
<dbReference type="PANTHER" id="PTHR48193:SF2">
    <property type="entry name" value="ZINC METALLOPROTEASE ZMPB"/>
    <property type="match status" value="1"/>
</dbReference>
<feature type="compositionally biased region" description="Basic and acidic residues" evidence="16">
    <location>
        <begin position="558"/>
        <end position="567"/>
    </location>
</feature>
<dbReference type="InterPro" id="IPR011098">
    <property type="entry name" value="G5_dom"/>
</dbReference>
<dbReference type="PANTHER" id="PTHR48193">
    <property type="entry name" value="ZINC METALLOPROTEASE ZMPB-RELATED"/>
    <property type="match status" value="1"/>
</dbReference>
<evidence type="ECO:0000256" key="2">
    <source>
        <dbReference type="ARBA" id="ARBA00004141"/>
    </source>
</evidence>
<evidence type="ECO:0000256" key="13">
    <source>
        <dbReference type="ARBA" id="ARBA00023049"/>
    </source>
</evidence>
<dbReference type="InterPro" id="IPR019931">
    <property type="entry name" value="LPXTG_anchor"/>
</dbReference>
<keyword evidence="14" id="KW-0572">Peptidoglycan-anchor</keyword>
<evidence type="ECO:0000256" key="3">
    <source>
        <dbReference type="ARBA" id="ARBA00005425"/>
    </source>
</evidence>
<evidence type="ECO:0000256" key="14">
    <source>
        <dbReference type="ARBA" id="ARBA00023088"/>
    </source>
</evidence>
<evidence type="ECO:0000256" key="15">
    <source>
        <dbReference type="ARBA" id="ARBA00023136"/>
    </source>
</evidence>
<keyword evidence="20" id="KW-1185">Reference proteome</keyword>
<protein>
    <submittedName>
        <fullName evidence="19">LPXTG cell wall anchor domain-containing protein</fullName>
    </submittedName>
</protein>
<evidence type="ECO:0000313" key="20">
    <source>
        <dbReference type="Proteomes" id="UP000315907"/>
    </source>
</evidence>
<dbReference type="InterPro" id="IPR008006">
    <property type="entry name" value="Peptidase_M26_N_dom"/>
</dbReference>
<dbReference type="Proteomes" id="UP000315907">
    <property type="component" value="Unassembled WGS sequence"/>
</dbReference>
<keyword evidence="15 17" id="KW-0472">Membrane</keyword>
<dbReference type="Pfam" id="PF05342">
    <property type="entry name" value="Peptidase_M26_N"/>
    <property type="match status" value="1"/>
</dbReference>
<keyword evidence="8" id="KW-0479">Metal-binding</keyword>
<comment type="subcellular location">
    <subcellularLocation>
        <location evidence="2">Membrane</location>
        <topology evidence="2">Multi-pass membrane protein</topology>
    </subcellularLocation>
</comment>
<keyword evidence="13" id="KW-0482">Metalloprotease</keyword>
<comment type="similarity">
    <text evidence="3">Belongs to the peptidase M26 family.</text>
</comment>
<keyword evidence="7 17" id="KW-0812">Transmembrane</keyword>
<evidence type="ECO:0000256" key="12">
    <source>
        <dbReference type="ARBA" id="ARBA00022989"/>
    </source>
</evidence>
<dbReference type="Pfam" id="PF07501">
    <property type="entry name" value="G5"/>
    <property type="match status" value="1"/>
</dbReference>
<feature type="transmembrane region" description="Helical" evidence="17">
    <location>
        <begin position="108"/>
        <end position="126"/>
    </location>
</feature>
<evidence type="ECO:0000259" key="18">
    <source>
        <dbReference type="PROSITE" id="PS51109"/>
    </source>
</evidence>
<dbReference type="Pfam" id="PF07580">
    <property type="entry name" value="Peptidase_M26_C"/>
    <property type="match status" value="1"/>
</dbReference>
<evidence type="ECO:0000256" key="10">
    <source>
        <dbReference type="ARBA" id="ARBA00022801"/>
    </source>
</evidence>
<evidence type="ECO:0000256" key="7">
    <source>
        <dbReference type="ARBA" id="ARBA00022692"/>
    </source>
</evidence>
<keyword evidence="6" id="KW-0645">Protease</keyword>
<dbReference type="SMART" id="SM01208">
    <property type="entry name" value="G5"/>
    <property type="match status" value="1"/>
</dbReference>
<evidence type="ECO:0000256" key="6">
    <source>
        <dbReference type="ARBA" id="ARBA00022670"/>
    </source>
</evidence>
<evidence type="ECO:0000256" key="16">
    <source>
        <dbReference type="SAM" id="MobiDB-lite"/>
    </source>
</evidence>
<dbReference type="PROSITE" id="PS51109">
    <property type="entry name" value="G5"/>
    <property type="match status" value="1"/>
</dbReference>
<evidence type="ECO:0000256" key="9">
    <source>
        <dbReference type="ARBA" id="ARBA00022729"/>
    </source>
</evidence>
<evidence type="ECO:0000256" key="8">
    <source>
        <dbReference type="ARBA" id="ARBA00022723"/>
    </source>
</evidence>
<dbReference type="NCBIfam" id="NF043031">
    <property type="entry name" value="SIALI-17"/>
    <property type="match status" value="6"/>
</dbReference>
<evidence type="ECO:0000256" key="5">
    <source>
        <dbReference type="ARBA" id="ARBA00022525"/>
    </source>
</evidence>
<feature type="domain" description="G5" evidence="18">
    <location>
        <begin position="607"/>
        <end position="688"/>
    </location>
</feature>
<gene>
    <name evidence="19" type="ORF">FJR77_03390</name>
</gene>
<dbReference type="EMBL" id="VFSH01000003">
    <property type="protein sequence ID" value="TPE40923.1"/>
    <property type="molecule type" value="Genomic_DNA"/>
</dbReference>
<keyword evidence="5" id="KW-0964">Secreted</keyword>
<organism evidence="19 20">
    <name type="scientific">Streptococcus shenyangsis</name>
    <dbReference type="NCBI Taxonomy" id="2589786"/>
    <lineage>
        <taxon>Bacteria</taxon>
        <taxon>Bacillati</taxon>
        <taxon>Bacillota</taxon>
        <taxon>Bacilli</taxon>
        <taxon>Lactobacillales</taxon>
        <taxon>Streptococcaceae</taxon>
        <taxon>Streptococcus</taxon>
    </lineage>
</organism>
<evidence type="ECO:0000256" key="4">
    <source>
        <dbReference type="ARBA" id="ARBA00022512"/>
    </source>
</evidence>
<dbReference type="InterPro" id="IPR011505">
    <property type="entry name" value="Peptidase_M26_C_dom"/>
</dbReference>
<keyword evidence="9" id="KW-0732">Signal</keyword>
<accession>A0ABY2YJ12</accession>
<feature type="compositionally biased region" description="Basic and acidic residues" evidence="16">
    <location>
        <begin position="297"/>
        <end position="306"/>
    </location>
</feature>
<feature type="region of interest" description="Disordered" evidence="16">
    <location>
        <begin position="515"/>
        <end position="582"/>
    </location>
</feature>
<feature type="transmembrane region" description="Helical" evidence="17">
    <location>
        <begin position="83"/>
        <end position="101"/>
    </location>
</feature>
<dbReference type="NCBIfam" id="TIGR01167">
    <property type="entry name" value="LPXTG_anchor"/>
    <property type="match status" value="1"/>
</dbReference>
<dbReference type="InterPro" id="IPR053094">
    <property type="entry name" value="Zinc_metalloprotease_ZmpB"/>
</dbReference>